<evidence type="ECO:0000256" key="4">
    <source>
        <dbReference type="ARBA" id="ARBA00022692"/>
    </source>
</evidence>
<protein>
    <recommendedName>
        <fullName evidence="8">ABC transmembrane type-1 domain-containing protein</fullName>
    </recommendedName>
</protein>
<proteinExistence type="inferred from homology"/>
<dbReference type="PROSITE" id="PS50928">
    <property type="entry name" value="ABC_TM1"/>
    <property type="match status" value="1"/>
</dbReference>
<dbReference type="InterPro" id="IPR000515">
    <property type="entry name" value="MetI-like"/>
</dbReference>
<dbReference type="PANTHER" id="PTHR43163:SF3">
    <property type="entry name" value="PEPTIDE ABC TRANSPORTER PERMEASE PROTEIN"/>
    <property type="match status" value="1"/>
</dbReference>
<dbReference type="AlphaFoldDB" id="A0A0B2A6W9"/>
<keyword evidence="6 7" id="KW-0472">Membrane</keyword>
<dbReference type="Gene3D" id="1.10.3720.10">
    <property type="entry name" value="MetI-like"/>
    <property type="match status" value="1"/>
</dbReference>
<dbReference type="InterPro" id="IPR045621">
    <property type="entry name" value="BPD_transp_1_N"/>
</dbReference>
<dbReference type="Proteomes" id="UP000031030">
    <property type="component" value="Unassembled WGS sequence"/>
</dbReference>
<feature type="transmembrane region" description="Helical" evidence="7">
    <location>
        <begin position="281"/>
        <end position="307"/>
    </location>
</feature>
<evidence type="ECO:0000313" key="9">
    <source>
        <dbReference type="EMBL" id="KHK98820.1"/>
    </source>
</evidence>
<reference evidence="9 10" key="1">
    <citation type="submission" date="2014-11" db="EMBL/GenBank/DDBJ databases">
        <title>Genome sequence of Microbacterium mangrovi MUSC 115(T).</title>
        <authorList>
            <person name="Lee L.-H."/>
        </authorList>
    </citation>
    <scope>NUCLEOTIDE SEQUENCE [LARGE SCALE GENOMIC DNA]</scope>
    <source>
        <strain evidence="9 10">MUSC 115</strain>
    </source>
</reference>
<accession>A0A0B2A6W9</accession>
<keyword evidence="10" id="KW-1185">Reference proteome</keyword>
<keyword evidence="5 7" id="KW-1133">Transmembrane helix</keyword>
<dbReference type="GO" id="GO:0005886">
    <property type="term" value="C:plasma membrane"/>
    <property type="evidence" value="ECO:0007669"/>
    <property type="project" value="UniProtKB-SubCell"/>
</dbReference>
<dbReference type="SUPFAM" id="SSF161098">
    <property type="entry name" value="MetI-like"/>
    <property type="match status" value="1"/>
</dbReference>
<dbReference type="CDD" id="cd06261">
    <property type="entry name" value="TM_PBP2"/>
    <property type="match status" value="1"/>
</dbReference>
<comment type="similarity">
    <text evidence="7">Belongs to the binding-protein-dependent transport system permease family.</text>
</comment>
<dbReference type="InterPro" id="IPR035906">
    <property type="entry name" value="MetI-like_sf"/>
</dbReference>
<name>A0A0B2A6W9_9MICO</name>
<organism evidence="9 10">
    <name type="scientific">Microbacterium mangrovi</name>
    <dbReference type="NCBI Taxonomy" id="1348253"/>
    <lineage>
        <taxon>Bacteria</taxon>
        <taxon>Bacillati</taxon>
        <taxon>Actinomycetota</taxon>
        <taxon>Actinomycetes</taxon>
        <taxon>Micrococcales</taxon>
        <taxon>Microbacteriaceae</taxon>
        <taxon>Microbacterium</taxon>
    </lineage>
</organism>
<feature type="transmembrane region" description="Helical" evidence="7">
    <location>
        <begin position="95"/>
        <end position="119"/>
    </location>
</feature>
<feature type="transmembrane region" description="Helical" evidence="7">
    <location>
        <begin position="242"/>
        <end position="261"/>
    </location>
</feature>
<evidence type="ECO:0000256" key="5">
    <source>
        <dbReference type="ARBA" id="ARBA00022989"/>
    </source>
</evidence>
<feature type="domain" description="ABC transmembrane type-1" evidence="8">
    <location>
        <begin position="95"/>
        <end position="300"/>
    </location>
</feature>
<dbReference type="Pfam" id="PF00528">
    <property type="entry name" value="BPD_transp_1"/>
    <property type="match status" value="1"/>
</dbReference>
<evidence type="ECO:0000256" key="7">
    <source>
        <dbReference type="RuleBase" id="RU363032"/>
    </source>
</evidence>
<feature type="transmembrane region" description="Helical" evidence="7">
    <location>
        <begin position="9"/>
        <end position="30"/>
    </location>
</feature>
<keyword evidence="3" id="KW-1003">Cell membrane</keyword>
<dbReference type="GO" id="GO:0055085">
    <property type="term" value="P:transmembrane transport"/>
    <property type="evidence" value="ECO:0007669"/>
    <property type="project" value="InterPro"/>
</dbReference>
<evidence type="ECO:0000256" key="6">
    <source>
        <dbReference type="ARBA" id="ARBA00023136"/>
    </source>
</evidence>
<evidence type="ECO:0000313" key="10">
    <source>
        <dbReference type="Proteomes" id="UP000031030"/>
    </source>
</evidence>
<dbReference type="EMBL" id="JTDK01000006">
    <property type="protein sequence ID" value="KHK98820.1"/>
    <property type="molecule type" value="Genomic_DNA"/>
</dbReference>
<evidence type="ECO:0000256" key="2">
    <source>
        <dbReference type="ARBA" id="ARBA00022448"/>
    </source>
</evidence>
<gene>
    <name evidence="9" type="ORF">LK09_08025</name>
</gene>
<dbReference type="STRING" id="1348253.LK09_08025"/>
<evidence type="ECO:0000256" key="1">
    <source>
        <dbReference type="ARBA" id="ARBA00004651"/>
    </source>
</evidence>
<keyword evidence="2 7" id="KW-0813">Transport</keyword>
<feature type="transmembrane region" description="Helical" evidence="7">
    <location>
        <begin position="131"/>
        <end position="157"/>
    </location>
</feature>
<keyword evidence="4 7" id="KW-0812">Transmembrane</keyword>
<sequence>MTRAILTRVLSAAVIILVVSAIVFFGLVALPGDAAQAILGRQATPELLSQFRAEHGLDVPAIQRYFEWLGGLFHGDLGTSLVSGQPIGQQLSGRVMYTVALAAAASLVLIPVSLVLGLWSATRATKATDNVISGSTLVFLSIPEFVIGALVIALFAVTWPLLPANSLFDSTVPIFAQYQYLILPTLTLVLAASAQATRMIRATMIDVLRSDYIQIAELKGVPQRQILFRHALPNALGPTLQIFAFTIAWLVGGVVTVEVVFSYPGLGSALVDAVHNRDFPVVLAIVMLATAAYVVLIMLADIAAMVLNPRLRKAA</sequence>
<evidence type="ECO:0000259" key="8">
    <source>
        <dbReference type="PROSITE" id="PS50928"/>
    </source>
</evidence>
<dbReference type="Pfam" id="PF19300">
    <property type="entry name" value="BPD_transp_1_N"/>
    <property type="match status" value="1"/>
</dbReference>
<dbReference type="PANTHER" id="PTHR43163">
    <property type="entry name" value="DIPEPTIDE TRANSPORT SYSTEM PERMEASE PROTEIN DPPB-RELATED"/>
    <property type="match status" value="1"/>
</dbReference>
<comment type="caution">
    <text evidence="9">The sequence shown here is derived from an EMBL/GenBank/DDBJ whole genome shotgun (WGS) entry which is preliminary data.</text>
</comment>
<feature type="transmembrane region" description="Helical" evidence="7">
    <location>
        <begin position="177"/>
        <end position="194"/>
    </location>
</feature>
<comment type="subcellular location">
    <subcellularLocation>
        <location evidence="1 7">Cell membrane</location>
        <topology evidence="1 7">Multi-pass membrane protein</topology>
    </subcellularLocation>
</comment>
<evidence type="ECO:0000256" key="3">
    <source>
        <dbReference type="ARBA" id="ARBA00022475"/>
    </source>
</evidence>